<dbReference type="CDD" id="cd09272">
    <property type="entry name" value="RNase_HI_RT_Ty1"/>
    <property type="match status" value="1"/>
</dbReference>
<dbReference type="OrthoDB" id="414945at2759"/>
<name>A0A8J5ZRH6_9ROSI</name>
<protein>
    <recommendedName>
        <fullName evidence="1">Reverse transcriptase Ty1/copia-type domain-containing protein</fullName>
    </recommendedName>
</protein>
<dbReference type="AlphaFoldDB" id="A0A8J5ZRH6"/>
<proteinExistence type="predicted"/>
<dbReference type="InterPro" id="IPR043502">
    <property type="entry name" value="DNA/RNA_pol_sf"/>
</dbReference>
<dbReference type="SUPFAM" id="SSF56672">
    <property type="entry name" value="DNA/RNA polymerases"/>
    <property type="match status" value="1"/>
</dbReference>
<accession>A0A8J5ZRH6</accession>
<dbReference type="Pfam" id="PF07727">
    <property type="entry name" value="RVT_2"/>
    <property type="match status" value="1"/>
</dbReference>
<evidence type="ECO:0000313" key="3">
    <source>
        <dbReference type="Proteomes" id="UP000701853"/>
    </source>
</evidence>
<evidence type="ECO:0000313" key="2">
    <source>
        <dbReference type="EMBL" id="KAG8502885.1"/>
    </source>
</evidence>
<gene>
    <name evidence="2" type="ORF">CXB51_000600</name>
</gene>
<dbReference type="InterPro" id="IPR013103">
    <property type="entry name" value="RVT_2"/>
</dbReference>
<dbReference type="PANTHER" id="PTHR11439">
    <property type="entry name" value="GAG-POL-RELATED RETROTRANSPOSON"/>
    <property type="match status" value="1"/>
</dbReference>
<comment type="caution">
    <text evidence="2">The sequence shown here is derived from an EMBL/GenBank/DDBJ whole genome shotgun (WGS) entry which is preliminary data.</text>
</comment>
<dbReference type="Proteomes" id="UP000701853">
    <property type="component" value="Chromosome 1"/>
</dbReference>
<dbReference type="EMBL" id="JAHUZN010000001">
    <property type="protein sequence ID" value="KAG8502885.1"/>
    <property type="molecule type" value="Genomic_DNA"/>
</dbReference>
<reference evidence="2 3" key="1">
    <citation type="journal article" date="2021" name="bioRxiv">
        <title>The Gossypium anomalum genome as a resource for cotton improvement and evolutionary analysis of hybrid incompatibility.</title>
        <authorList>
            <person name="Grover C.E."/>
            <person name="Yuan D."/>
            <person name="Arick M.A."/>
            <person name="Miller E.R."/>
            <person name="Hu G."/>
            <person name="Peterson D.G."/>
            <person name="Wendel J.F."/>
            <person name="Udall J.A."/>
        </authorList>
    </citation>
    <scope>NUCLEOTIDE SEQUENCE [LARGE SCALE GENOMIC DNA]</scope>
    <source>
        <strain evidence="2">JFW-Udall</strain>
        <tissue evidence="2">Leaf</tissue>
    </source>
</reference>
<sequence length="543" mass="60668">MVTRSKAGIFKPKALSIEAVAYEPSMVEEALADSAWRLPVQAEYDALINNSTWEIVPLPSGRKAIGCKWLFKINKNLDETITQRKARLVAKGCSQVPGCDFQETFSLVVKPAIIRTILFVVVSRGWQIRQVDVNNAFLNDDLTDEVYMQQPPGYVQFGPNKKLVCRLTKALYGLCQASRAWFDKLKKFLVCTGFLVSKSNASLFIRVTTEPILYVLVYVDNIIVTGSMAASITSFIQLLDKEFSLKDMGDLHYFLGIEVIRSSSGSLHLCQQKYIRELLDRSNLNNAKSVHTPMISSSALSKDEGDRLADPTEYRSLAGALQYVARLDIAYAVNRVYQFMHAPTTVHFVALKQILRYLRGTIDHGLIFRPSDRLSLVGYADANWGLDFDDSHSTTRYCVYFGHTLVSWCSKKQQTVSRSTAEAKYRSLAVATTVVANPVLHSKFKHVELDLFFVREKVAQDALAVGEVPACDQVADIFTKPLSVSLFARFRNLLRVLPIEKLGETSQVVIVSYILPVSFYNSTPTPSSAAAIEADASSSVRFF</sequence>
<dbReference type="PANTHER" id="PTHR11439:SF455">
    <property type="entry name" value="RLK (RECEPTOR-LIKE PROTEIN KINASE) 8, PUTATIVE-RELATED"/>
    <property type="match status" value="1"/>
</dbReference>
<keyword evidence="3" id="KW-1185">Reference proteome</keyword>
<feature type="domain" description="Reverse transcriptase Ty1/copia-type" evidence="1">
    <location>
        <begin position="50"/>
        <end position="295"/>
    </location>
</feature>
<organism evidence="2 3">
    <name type="scientific">Gossypium anomalum</name>
    <dbReference type="NCBI Taxonomy" id="47600"/>
    <lineage>
        <taxon>Eukaryota</taxon>
        <taxon>Viridiplantae</taxon>
        <taxon>Streptophyta</taxon>
        <taxon>Embryophyta</taxon>
        <taxon>Tracheophyta</taxon>
        <taxon>Spermatophyta</taxon>
        <taxon>Magnoliopsida</taxon>
        <taxon>eudicotyledons</taxon>
        <taxon>Gunneridae</taxon>
        <taxon>Pentapetalae</taxon>
        <taxon>rosids</taxon>
        <taxon>malvids</taxon>
        <taxon>Malvales</taxon>
        <taxon>Malvaceae</taxon>
        <taxon>Malvoideae</taxon>
        <taxon>Gossypium</taxon>
    </lineage>
</organism>
<evidence type="ECO:0000259" key="1">
    <source>
        <dbReference type="Pfam" id="PF07727"/>
    </source>
</evidence>